<dbReference type="GO" id="GO:0003676">
    <property type="term" value="F:nucleic acid binding"/>
    <property type="evidence" value="ECO:0007669"/>
    <property type="project" value="InterPro"/>
</dbReference>
<protein>
    <submittedName>
        <fullName evidence="3">Integrase</fullName>
    </submittedName>
</protein>
<dbReference type="SUPFAM" id="SSF53098">
    <property type="entry name" value="Ribonuclease H-like"/>
    <property type="match status" value="1"/>
</dbReference>
<keyword evidence="4" id="KW-1185">Reference proteome</keyword>
<dbReference type="Pfam" id="PF13683">
    <property type="entry name" value="rve_3"/>
    <property type="match status" value="1"/>
</dbReference>
<dbReference type="InterPro" id="IPR012337">
    <property type="entry name" value="RNaseH-like_sf"/>
</dbReference>
<dbReference type="GO" id="GO:0015074">
    <property type="term" value="P:DNA integration"/>
    <property type="evidence" value="ECO:0007669"/>
    <property type="project" value="InterPro"/>
</dbReference>
<reference evidence="4" key="1">
    <citation type="submission" date="2016-07" db="EMBL/GenBank/DDBJ databases">
        <title>Frankia sp. NRRL B-16219 Genome sequencing.</title>
        <authorList>
            <person name="Ghodhbane-Gtari F."/>
            <person name="Swanson E."/>
            <person name="Gueddou A."/>
            <person name="Louati M."/>
            <person name="Nouioui I."/>
            <person name="Hezbri K."/>
            <person name="Abebe-Akele F."/>
            <person name="Simpson S."/>
            <person name="Morris K."/>
            <person name="Thomas K."/>
            <person name="Gtari M."/>
            <person name="Tisa L.S."/>
        </authorList>
    </citation>
    <scope>NUCLEOTIDE SEQUENCE [LARGE SCALE GENOMIC DNA]</scope>
    <source>
        <strain evidence="4">NRRL B-16219</strain>
    </source>
</reference>
<dbReference type="InterPro" id="IPR036397">
    <property type="entry name" value="RNaseH_sf"/>
</dbReference>
<accession>A0A1S1RF27</accession>
<evidence type="ECO:0000259" key="2">
    <source>
        <dbReference type="PROSITE" id="PS50994"/>
    </source>
</evidence>
<feature type="region of interest" description="Disordered" evidence="1">
    <location>
        <begin position="131"/>
        <end position="154"/>
    </location>
</feature>
<dbReference type="AlphaFoldDB" id="A0A1S1RF27"/>
<feature type="domain" description="Integrase catalytic" evidence="2">
    <location>
        <begin position="1"/>
        <end position="149"/>
    </location>
</feature>
<dbReference type="Gene3D" id="3.30.420.10">
    <property type="entry name" value="Ribonuclease H-like superfamily/Ribonuclease H"/>
    <property type="match status" value="1"/>
</dbReference>
<dbReference type="PROSITE" id="PS50994">
    <property type="entry name" value="INTEGRASE"/>
    <property type="match status" value="1"/>
</dbReference>
<evidence type="ECO:0000256" key="1">
    <source>
        <dbReference type="SAM" id="MobiDB-lite"/>
    </source>
</evidence>
<dbReference type="Proteomes" id="UP000179769">
    <property type="component" value="Unassembled WGS sequence"/>
</dbReference>
<dbReference type="InterPro" id="IPR001584">
    <property type="entry name" value="Integrase_cat-core"/>
</dbReference>
<dbReference type="EMBL" id="MAXA01000033">
    <property type="protein sequence ID" value="OHV43424.1"/>
    <property type="molecule type" value="Genomic_DNA"/>
</dbReference>
<organism evidence="3 4">
    <name type="scientific">Parafrankia soli</name>
    <dbReference type="NCBI Taxonomy" id="2599596"/>
    <lineage>
        <taxon>Bacteria</taxon>
        <taxon>Bacillati</taxon>
        <taxon>Actinomycetota</taxon>
        <taxon>Actinomycetes</taxon>
        <taxon>Frankiales</taxon>
        <taxon>Frankiaceae</taxon>
        <taxon>Parafrankia</taxon>
    </lineage>
</organism>
<comment type="caution">
    <text evidence="3">The sequence shown here is derived from an EMBL/GenBank/DDBJ whole genome shotgun (WGS) entry which is preliminary data.</text>
</comment>
<proteinExistence type="predicted"/>
<evidence type="ECO:0000313" key="3">
    <source>
        <dbReference type="EMBL" id="OHV43424.1"/>
    </source>
</evidence>
<name>A0A1S1RF27_9ACTN</name>
<gene>
    <name evidence="3" type="ORF">BBK14_31450</name>
</gene>
<sequence length="173" mass="19860">MDTVFLQRIYVFFVVEHATRHVHVLGVTKHPTAAWVTQRARNLLMDLEEHRHRFRFLIRDRDTKFTASFDAVFTGAGIDVVRTPPQAPQANAIAERWIGTARRACTDRLLIISERHLTSVLTSYAEHFNTHRPHRSLRQHPPDPPPVVAPTSESTVRRTRILGGLINEYRNAA</sequence>
<evidence type="ECO:0000313" key="4">
    <source>
        <dbReference type="Proteomes" id="UP000179769"/>
    </source>
</evidence>